<comment type="caution">
    <text evidence="7">The sequence shown here is derived from an EMBL/GenBank/DDBJ whole genome shotgun (WGS) entry which is preliminary data.</text>
</comment>
<comment type="subcellular location">
    <subcellularLocation>
        <location evidence="1">Golgi apparatus membrane</location>
        <topology evidence="1">Peripheral membrane protein</topology>
    </subcellularLocation>
</comment>
<evidence type="ECO:0000259" key="5">
    <source>
        <dbReference type="Pfam" id="PF10392"/>
    </source>
</evidence>
<dbReference type="GO" id="GO:0006891">
    <property type="term" value="P:intra-Golgi vesicle-mediated transport"/>
    <property type="evidence" value="ECO:0007669"/>
    <property type="project" value="InterPro"/>
</dbReference>
<sequence>MVSKDYETNELEDFESFLESDFDARKLSNNLLLITNGEENPELDLITPIKKLKFDIDECNKRMSKISSNNYLALISNFSEFDKHSDILKNKINPQIERINQPFKRIKNEIIDPFDESIKLNNAIRKIHQTLQLLRNLSFFIFLIQQLEEMEMKFKNEENGKDLLKISKLHKQLAKLYEISHIEKNDTLSIKLIRDYQSIEITRRKNLVYECSNFIINEFNHTSKIQNNNTQLMNNVLSLYILDPEEFFTTFDKSTINKQLTISINQLSKALQSPRNFTAILSEINEEIKDYFTRLESCLRTWTVNTDNDEKLPILEKILIHYNTNSLSRLFWPKLNSKFKRNIVATMARGGPIAKNLKVYSQGLKTSINEIFKNQNEEANLFLDSLSMIDYQ</sequence>
<dbReference type="InterPro" id="IPR049176">
    <property type="entry name" value="COG5_N"/>
</dbReference>
<dbReference type="PANTHER" id="PTHR13228">
    <property type="entry name" value="CONSERVED OLIGOMERIC GOLGI COMPLEX COMPONENT 5"/>
    <property type="match status" value="1"/>
</dbReference>
<dbReference type="OrthoDB" id="18786at2759"/>
<feature type="domain" description="Conserved oligomeric Golgi complex subunit 5 N-terminal" evidence="5">
    <location>
        <begin position="15"/>
        <end position="147"/>
    </location>
</feature>
<accession>A0A9W4X943</accession>
<evidence type="ECO:0000256" key="2">
    <source>
        <dbReference type="ARBA" id="ARBA00020974"/>
    </source>
</evidence>
<protein>
    <recommendedName>
        <fullName evidence="2">Conserved oligomeric Golgi complex subunit 5</fullName>
    </recommendedName>
</protein>
<name>A0A9W4X943_9ASCO</name>
<dbReference type="InterPro" id="IPR048485">
    <property type="entry name" value="COG5_helical"/>
</dbReference>
<dbReference type="GO" id="GO:0017119">
    <property type="term" value="C:Golgi transport complex"/>
    <property type="evidence" value="ECO:0007669"/>
    <property type="project" value="InterPro"/>
</dbReference>
<feature type="domain" description="Conserved oligomeric Golgi complex subunit 5 helical" evidence="6">
    <location>
        <begin position="189"/>
        <end position="372"/>
    </location>
</feature>
<dbReference type="Pfam" id="PF20649">
    <property type="entry name" value="COG5_C"/>
    <property type="match status" value="1"/>
</dbReference>
<evidence type="ECO:0000313" key="8">
    <source>
        <dbReference type="Proteomes" id="UP001152885"/>
    </source>
</evidence>
<dbReference type="PANTHER" id="PTHR13228:SF3">
    <property type="entry name" value="CONSERVED OLIGOMERIC GOLGI COMPLEX SUBUNIT 5"/>
    <property type="match status" value="1"/>
</dbReference>
<evidence type="ECO:0000256" key="4">
    <source>
        <dbReference type="ARBA" id="ARBA00023136"/>
    </source>
</evidence>
<keyword evidence="8" id="KW-1185">Reference proteome</keyword>
<evidence type="ECO:0000256" key="1">
    <source>
        <dbReference type="ARBA" id="ARBA00004395"/>
    </source>
</evidence>
<reference evidence="7" key="1">
    <citation type="submission" date="2022-12" db="EMBL/GenBank/DDBJ databases">
        <authorList>
            <person name="Brejova B."/>
        </authorList>
    </citation>
    <scope>NUCLEOTIDE SEQUENCE</scope>
</reference>
<organism evidence="7 8">
    <name type="scientific">Candida verbasci</name>
    <dbReference type="NCBI Taxonomy" id="1227364"/>
    <lineage>
        <taxon>Eukaryota</taxon>
        <taxon>Fungi</taxon>
        <taxon>Dikarya</taxon>
        <taxon>Ascomycota</taxon>
        <taxon>Saccharomycotina</taxon>
        <taxon>Pichiomycetes</taxon>
        <taxon>Debaryomycetaceae</taxon>
        <taxon>Candida/Lodderomyces clade</taxon>
        <taxon>Candida</taxon>
    </lineage>
</organism>
<evidence type="ECO:0000313" key="7">
    <source>
        <dbReference type="EMBL" id="CAI5756933.1"/>
    </source>
</evidence>
<dbReference type="Proteomes" id="UP001152885">
    <property type="component" value="Unassembled WGS sequence"/>
</dbReference>
<keyword evidence="3" id="KW-0333">Golgi apparatus</keyword>
<dbReference type="Pfam" id="PF10392">
    <property type="entry name" value="COG5_N"/>
    <property type="match status" value="1"/>
</dbReference>
<proteinExistence type="predicted"/>
<gene>
    <name evidence="7" type="ORF">CANVERA_P1450</name>
</gene>
<dbReference type="AlphaFoldDB" id="A0A9W4X943"/>
<evidence type="ECO:0000259" key="6">
    <source>
        <dbReference type="Pfam" id="PF20649"/>
    </source>
</evidence>
<dbReference type="GO" id="GO:0000139">
    <property type="term" value="C:Golgi membrane"/>
    <property type="evidence" value="ECO:0007669"/>
    <property type="project" value="UniProtKB-SubCell"/>
</dbReference>
<dbReference type="EMBL" id="CANTUO010000001">
    <property type="protein sequence ID" value="CAI5756933.1"/>
    <property type="molecule type" value="Genomic_DNA"/>
</dbReference>
<evidence type="ECO:0000256" key="3">
    <source>
        <dbReference type="ARBA" id="ARBA00023034"/>
    </source>
</evidence>
<keyword evidence="4" id="KW-0472">Membrane</keyword>
<dbReference type="InterPro" id="IPR019465">
    <property type="entry name" value="Cog5"/>
</dbReference>